<gene>
    <name evidence="2" type="ORF">WG66_13732</name>
</gene>
<dbReference type="EMBL" id="LATX01002149">
    <property type="protein sequence ID" value="KTB33665.1"/>
    <property type="molecule type" value="Genomic_DNA"/>
</dbReference>
<dbReference type="Proteomes" id="UP000054988">
    <property type="component" value="Unassembled WGS sequence"/>
</dbReference>
<sequence>MGSDALKQVSALTSIVASLGGPNINPKDIEWVMQVERGRNIVEWLASQVKEVADLDGEDSEEKLRAALSQIALEKEEVDMLKRVDKMAPVNGAEVSAQYLTPSKQRERVTLLDNLSYTMENEVDALKNRIQQTKLASQRLSRSVKKLKTELQQVKDDNVKLQERLSDLSIENETAVSNAASRALEALDTPASLPKDEKESLFQQLVNLRAQFSNDYKRATAVIDGARSCMPSAQTVEAEANRLHTALYEPDPATGRTLYSDAEDALLVQEMLALSRIIDEADGDKDTIYDILQTLDNGDPGSTSQVDIKSELETAWYDDQMALLEAREAALKKAIFAFDEILVQPLQELKEALSGEEDLLKATLNQATVLRSEMDEICARLSDAQAYEHDTSAKYSGENSTWERQLIDLLKQHENLRPKDAPPLVLLDSNDLLSELRSMVERANALDKQEEDRISSLACKLNTLQSSHHAALLATYAHSPLNTSQPYAASAAVEDLRAKTKTKGDEMIKLVQRLQSEVKLLESDRTQRKLKSFVERWVAGTGS</sequence>
<organism evidence="2 3">
    <name type="scientific">Moniliophthora roreri</name>
    <name type="common">Frosty pod rot fungus</name>
    <name type="synonym">Monilia roreri</name>
    <dbReference type="NCBI Taxonomy" id="221103"/>
    <lineage>
        <taxon>Eukaryota</taxon>
        <taxon>Fungi</taxon>
        <taxon>Dikarya</taxon>
        <taxon>Basidiomycota</taxon>
        <taxon>Agaricomycotina</taxon>
        <taxon>Agaricomycetes</taxon>
        <taxon>Agaricomycetidae</taxon>
        <taxon>Agaricales</taxon>
        <taxon>Marasmiineae</taxon>
        <taxon>Marasmiaceae</taxon>
        <taxon>Moniliophthora</taxon>
    </lineage>
</organism>
<name>A0A0W0FBN6_MONRR</name>
<keyword evidence="1" id="KW-0175">Coiled coil</keyword>
<reference evidence="2 3" key="1">
    <citation type="submission" date="2015-12" db="EMBL/GenBank/DDBJ databases">
        <title>Draft genome sequence of Moniliophthora roreri, the causal agent of frosty pod rot of cacao.</title>
        <authorList>
            <person name="Aime M.C."/>
            <person name="Diaz-Valderrama J.R."/>
            <person name="Kijpornyongpan T."/>
            <person name="Phillips-Mora W."/>
        </authorList>
    </citation>
    <scope>NUCLEOTIDE SEQUENCE [LARGE SCALE GENOMIC DNA]</scope>
    <source>
        <strain evidence="2 3">MCA 2952</strain>
    </source>
</reference>
<dbReference type="AlphaFoldDB" id="A0A0W0FBN6"/>
<feature type="coiled-coil region" evidence="1">
    <location>
        <begin position="123"/>
        <end position="171"/>
    </location>
</feature>
<evidence type="ECO:0000256" key="1">
    <source>
        <dbReference type="SAM" id="Coils"/>
    </source>
</evidence>
<protein>
    <submittedName>
        <fullName evidence="2">Uncharacterized protein</fullName>
    </submittedName>
</protein>
<dbReference type="eggNOG" id="ENOG502SSQR">
    <property type="taxonomic scope" value="Eukaryota"/>
</dbReference>
<comment type="caution">
    <text evidence="2">The sequence shown here is derived from an EMBL/GenBank/DDBJ whole genome shotgun (WGS) entry which is preliminary data.</text>
</comment>
<proteinExistence type="predicted"/>
<evidence type="ECO:0000313" key="3">
    <source>
        <dbReference type="Proteomes" id="UP000054988"/>
    </source>
</evidence>
<accession>A0A0W0FBN6</accession>
<evidence type="ECO:0000313" key="2">
    <source>
        <dbReference type="EMBL" id="KTB33665.1"/>
    </source>
</evidence>